<sequence length="74" mass="8593">MKMNDNGPQDFTLNIIINNDRSIQGEIQHCQSNQTSYFRSLIEMIILINGKLNEVQLSQPSNEFRSWVKEVIPL</sequence>
<dbReference type="RefSeq" id="WP_216127544.1">
    <property type="nucleotide sequence ID" value="NZ_CP086239.1"/>
</dbReference>
<evidence type="ECO:0000313" key="2">
    <source>
        <dbReference type="Proteomes" id="UP001164733"/>
    </source>
</evidence>
<organism evidence="1 2">
    <name type="scientific">Clostridium estertheticum</name>
    <dbReference type="NCBI Taxonomy" id="238834"/>
    <lineage>
        <taxon>Bacteria</taxon>
        <taxon>Bacillati</taxon>
        <taxon>Bacillota</taxon>
        <taxon>Clostridia</taxon>
        <taxon>Eubacteriales</taxon>
        <taxon>Clostridiaceae</taxon>
        <taxon>Clostridium</taxon>
    </lineage>
</organism>
<accession>A0AA47ELM4</accession>
<evidence type="ECO:0000313" key="1">
    <source>
        <dbReference type="EMBL" id="WAG62503.1"/>
    </source>
</evidence>
<dbReference type="EMBL" id="CP086239">
    <property type="protein sequence ID" value="WAG62503.1"/>
    <property type="molecule type" value="Genomic_DNA"/>
</dbReference>
<protein>
    <submittedName>
        <fullName evidence="1">Uncharacterized protein</fullName>
    </submittedName>
</protein>
<dbReference type="Proteomes" id="UP001164733">
    <property type="component" value="Chromosome"/>
</dbReference>
<name>A0AA47ELM4_9CLOT</name>
<dbReference type="AlphaFoldDB" id="A0AA47ELM4"/>
<proteinExistence type="predicted"/>
<reference evidence="1" key="1">
    <citation type="submission" date="2021-11" db="EMBL/GenBank/DDBJ databases">
        <title>Clostridia strains as spoilage organisms.</title>
        <authorList>
            <person name="Wambui J."/>
            <person name="Stevens M.J.A."/>
            <person name="Stephan R."/>
        </authorList>
    </citation>
    <scope>NUCLEOTIDE SEQUENCE</scope>
    <source>
        <strain evidence="1">CF009</strain>
    </source>
</reference>
<gene>
    <name evidence="1" type="ORF">LL038_09800</name>
</gene>